<dbReference type="PANTHER" id="PTHR16026">
    <property type="entry name" value="CARTILAGE ACIDIC PROTEIN 1"/>
    <property type="match status" value="1"/>
</dbReference>
<dbReference type="EMBL" id="CAJHUC010001338">
    <property type="protein sequence ID" value="CAD7700772.1"/>
    <property type="molecule type" value="Genomic_DNA"/>
</dbReference>
<name>A0A8S1J007_9CHLO</name>
<feature type="domain" description="ASPIC/UnbV" evidence="3">
    <location>
        <begin position="511"/>
        <end position="580"/>
    </location>
</feature>
<feature type="compositionally biased region" description="Basic residues" evidence="2">
    <location>
        <begin position="626"/>
        <end position="642"/>
    </location>
</feature>
<feature type="compositionally biased region" description="Polar residues" evidence="2">
    <location>
        <begin position="1"/>
        <end position="17"/>
    </location>
</feature>
<dbReference type="Proteomes" id="UP000708148">
    <property type="component" value="Unassembled WGS sequence"/>
</dbReference>
<evidence type="ECO:0000313" key="4">
    <source>
        <dbReference type="EMBL" id="CAD7700772.1"/>
    </source>
</evidence>
<feature type="region of interest" description="Disordered" evidence="2">
    <location>
        <begin position="606"/>
        <end position="672"/>
    </location>
</feature>
<dbReference type="InterPro" id="IPR028994">
    <property type="entry name" value="Integrin_alpha_N"/>
</dbReference>
<proteinExistence type="predicted"/>
<sequence length="672" mass="71319">MYPHVLSSSHPPSTASGASAERGRMAHGHMTAAAALLLSTGLLLVDQSVALTSQMRAVESPALTHASPGAQWTFGGAWADVDGDGDLDFALPGDWEKGVHVQWVRNDGDGKLVAGSLDEDVEGGPDGTKLGQRAAVLAADFNNDGLVDLYLTACVNLLGRDHPTNCSHGVFYENLGGGNFRGHQDTGMDSVVVEFAPAAADVDGDGLLDLFVAEGLPRTSNVDIAGVYTNKLYINKGGFKFEDSGVDVDNPGTCCSTFLDIDEDGDQDLVTGSCNLLKSSNVSRGVASTEGLESVPGPIRLHRNLVVETGSLSFEDATDEIFGPLDPGLWMGVAVADVNHDDRVDIYVGQTGDHSEGQQHLLLLSAPGSGYRNASAKSGIDAQKFTWGSAFLDLNNDGHPDLVTVGAAVTSENGKHLQRRNPGTTFLNTGYGRFNREGDLGLSDFMCSGLATADFDEDGSEDVMIIASTPANPILRRLLREKGRLHLFRGRAPGNMHVSLELKGTVSNRQGIGSLVRLCTDSVPRICQKKALAAGSSFASTHSPYLHFGTGSGIRTVNVEVTWPTGQREAFAPLKTGQRHALVEGEGRAVETVETVDEQDIESIENAEVTDNGEEAVEVAPEPPRRPPKRRSHTLSKGRQRKSSADTGVSEASQETEESVLEPQEGVEVSGR</sequence>
<evidence type="ECO:0000256" key="1">
    <source>
        <dbReference type="ARBA" id="ARBA00022729"/>
    </source>
</evidence>
<dbReference type="PANTHER" id="PTHR16026:SF0">
    <property type="entry name" value="CARTILAGE ACIDIC PROTEIN 1"/>
    <property type="match status" value="1"/>
</dbReference>
<comment type="caution">
    <text evidence="4">The sequence shown here is derived from an EMBL/GenBank/DDBJ whole genome shotgun (WGS) entry which is preliminary data.</text>
</comment>
<feature type="region of interest" description="Disordered" evidence="2">
    <location>
        <begin position="1"/>
        <end position="24"/>
    </location>
</feature>
<dbReference type="InterPro" id="IPR013517">
    <property type="entry name" value="FG-GAP"/>
</dbReference>
<evidence type="ECO:0000259" key="3">
    <source>
        <dbReference type="Pfam" id="PF07593"/>
    </source>
</evidence>
<accession>A0A8S1J007</accession>
<protein>
    <recommendedName>
        <fullName evidence="3">ASPIC/UnbV domain-containing protein</fullName>
    </recommendedName>
</protein>
<dbReference type="AlphaFoldDB" id="A0A8S1J007"/>
<dbReference type="Pfam" id="PF07593">
    <property type="entry name" value="UnbV_ASPIC"/>
    <property type="match status" value="1"/>
</dbReference>
<gene>
    <name evidence="4" type="ORF">OSTQU699_LOCUS6131</name>
</gene>
<keyword evidence="5" id="KW-1185">Reference proteome</keyword>
<evidence type="ECO:0000313" key="5">
    <source>
        <dbReference type="Proteomes" id="UP000708148"/>
    </source>
</evidence>
<dbReference type="SUPFAM" id="SSF69318">
    <property type="entry name" value="Integrin alpha N-terminal domain"/>
    <property type="match status" value="2"/>
</dbReference>
<dbReference type="OrthoDB" id="10022113at2759"/>
<evidence type="ECO:0000256" key="2">
    <source>
        <dbReference type="SAM" id="MobiDB-lite"/>
    </source>
</evidence>
<keyword evidence="1" id="KW-0732">Signal</keyword>
<reference evidence="4" key="1">
    <citation type="submission" date="2020-12" db="EMBL/GenBank/DDBJ databases">
        <authorList>
            <person name="Iha C."/>
        </authorList>
    </citation>
    <scope>NUCLEOTIDE SEQUENCE</scope>
</reference>
<dbReference type="InterPro" id="IPR027039">
    <property type="entry name" value="Crtac1"/>
</dbReference>
<dbReference type="InterPro" id="IPR011519">
    <property type="entry name" value="UnbV_ASPIC"/>
</dbReference>
<dbReference type="Gene3D" id="2.130.10.130">
    <property type="entry name" value="Integrin alpha, N-terminal"/>
    <property type="match status" value="2"/>
</dbReference>
<dbReference type="Pfam" id="PF13517">
    <property type="entry name" value="FG-GAP_3"/>
    <property type="match status" value="2"/>
</dbReference>
<organism evidence="4 5">
    <name type="scientific">Ostreobium quekettii</name>
    <dbReference type="NCBI Taxonomy" id="121088"/>
    <lineage>
        <taxon>Eukaryota</taxon>
        <taxon>Viridiplantae</taxon>
        <taxon>Chlorophyta</taxon>
        <taxon>core chlorophytes</taxon>
        <taxon>Ulvophyceae</taxon>
        <taxon>TCBD clade</taxon>
        <taxon>Bryopsidales</taxon>
        <taxon>Ostreobineae</taxon>
        <taxon>Ostreobiaceae</taxon>
        <taxon>Ostreobium</taxon>
    </lineage>
</organism>